<dbReference type="AlphaFoldDB" id="A0A8B6G3S7"/>
<evidence type="ECO:0000313" key="3">
    <source>
        <dbReference type="Proteomes" id="UP000596742"/>
    </source>
</evidence>
<accession>A0A8B6G3S7</accession>
<sequence length="275" mass="31741">MFSFGIVLLTLVSFTNAQWRQDMFTTAENQLRSIVQNGQTLLDFIYQERQKHGGGNMTGGSLMSHNVAYSSFINDVETRLADMEQATQELVRIMRTCPDAPLERALMHRWPTSIVGKLCFYSSVFIYIRRCDQNFYRIEYIAGFRKYANNAELNYVKLNFYITDRVEDLVKAICSIGRLLTKSGPHVRVGLFVDAIMGTRSRVLYNIILKKQRELEFAAKTPKVQKQNKHRTHKTDHHLTIPVSKYLLEDFQKIVEYLHCGTVDISASNVAGRRK</sequence>
<organism evidence="2 3">
    <name type="scientific">Mytilus galloprovincialis</name>
    <name type="common">Mediterranean mussel</name>
    <dbReference type="NCBI Taxonomy" id="29158"/>
    <lineage>
        <taxon>Eukaryota</taxon>
        <taxon>Metazoa</taxon>
        <taxon>Spiralia</taxon>
        <taxon>Lophotrochozoa</taxon>
        <taxon>Mollusca</taxon>
        <taxon>Bivalvia</taxon>
        <taxon>Autobranchia</taxon>
        <taxon>Pteriomorphia</taxon>
        <taxon>Mytilida</taxon>
        <taxon>Mytiloidea</taxon>
        <taxon>Mytilidae</taxon>
        <taxon>Mytilinae</taxon>
        <taxon>Mytilus</taxon>
    </lineage>
</organism>
<keyword evidence="1" id="KW-0732">Signal</keyword>
<protein>
    <recommendedName>
        <fullName evidence="4">BTB domain-containing protein</fullName>
    </recommendedName>
</protein>
<comment type="caution">
    <text evidence="2">The sequence shown here is derived from an EMBL/GenBank/DDBJ whole genome shotgun (WGS) entry which is preliminary data.</text>
</comment>
<proteinExistence type="predicted"/>
<dbReference type="OrthoDB" id="6137595at2759"/>
<name>A0A8B6G3S7_MYTGA</name>
<keyword evidence="3" id="KW-1185">Reference proteome</keyword>
<evidence type="ECO:0000313" key="2">
    <source>
        <dbReference type="EMBL" id="VDI58186.1"/>
    </source>
</evidence>
<evidence type="ECO:0008006" key="4">
    <source>
        <dbReference type="Google" id="ProtNLM"/>
    </source>
</evidence>
<reference evidence="2" key="1">
    <citation type="submission" date="2018-11" db="EMBL/GenBank/DDBJ databases">
        <authorList>
            <person name="Alioto T."/>
            <person name="Alioto T."/>
        </authorList>
    </citation>
    <scope>NUCLEOTIDE SEQUENCE</scope>
</reference>
<evidence type="ECO:0000256" key="1">
    <source>
        <dbReference type="SAM" id="SignalP"/>
    </source>
</evidence>
<dbReference type="EMBL" id="UYJE01007813">
    <property type="protein sequence ID" value="VDI58186.1"/>
    <property type="molecule type" value="Genomic_DNA"/>
</dbReference>
<dbReference type="Proteomes" id="UP000596742">
    <property type="component" value="Unassembled WGS sequence"/>
</dbReference>
<gene>
    <name evidence="2" type="ORF">MGAL_10B007258</name>
</gene>
<feature type="chain" id="PRO_5032776169" description="BTB domain-containing protein" evidence="1">
    <location>
        <begin position="18"/>
        <end position="275"/>
    </location>
</feature>
<feature type="signal peptide" evidence="1">
    <location>
        <begin position="1"/>
        <end position="17"/>
    </location>
</feature>